<evidence type="ECO:0000313" key="2">
    <source>
        <dbReference type="EMBL" id="MBC6993325.1"/>
    </source>
</evidence>
<comment type="caution">
    <text evidence="2">The sequence shown here is derived from an EMBL/GenBank/DDBJ whole genome shotgun (WGS) entry which is preliminary data.</text>
</comment>
<accession>A0A923T6E0</accession>
<dbReference type="RefSeq" id="WP_187465441.1">
    <property type="nucleotide sequence ID" value="NZ_JACSIT010000063.1"/>
</dbReference>
<organism evidence="2 3">
    <name type="scientific">Neolewinella lacunae</name>
    <dbReference type="NCBI Taxonomy" id="1517758"/>
    <lineage>
        <taxon>Bacteria</taxon>
        <taxon>Pseudomonadati</taxon>
        <taxon>Bacteroidota</taxon>
        <taxon>Saprospiria</taxon>
        <taxon>Saprospirales</taxon>
        <taxon>Lewinellaceae</taxon>
        <taxon>Neolewinella</taxon>
    </lineage>
</organism>
<evidence type="ECO:0000256" key="1">
    <source>
        <dbReference type="SAM" id="Phobius"/>
    </source>
</evidence>
<keyword evidence="3" id="KW-1185">Reference proteome</keyword>
<dbReference type="Proteomes" id="UP000650081">
    <property type="component" value="Unassembled WGS sequence"/>
</dbReference>
<keyword evidence="1" id="KW-0472">Membrane</keyword>
<keyword evidence="1" id="KW-0812">Transmembrane</keyword>
<feature type="transmembrane region" description="Helical" evidence="1">
    <location>
        <begin position="115"/>
        <end position="131"/>
    </location>
</feature>
<sequence>MKAFLKNQVANYGKWDFLVFTILTLLSILSGNTTVFYLIYFFWWNELIRLVVDWFFFKKNPNATVVSTQQSIGFESFFLMGIYFVFLVVFFGFIANHDQMDILATNMEILSFRNWFFNANLLFVVAERIFLHRSEQELEIYFGGFTPSMIVLHVSIILGAMMIFFVVKRFPEVFTPENLWGSVVIAIPFLILRWVVAKFIV</sequence>
<proteinExistence type="predicted"/>
<name>A0A923T6E0_9BACT</name>
<protein>
    <submittedName>
        <fullName evidence="2">Uncharacterized protein</fullName>
    </submittedName>
</protein>
<dbReference type="AlphaFoldDB" id="A0A923T6E0"/>
<gene>
    <name evidence="2" type="ORF">H9S92_04070</name>
</gene>
<feature type="transmembrane region" description="Helical" evidence="1">
    <location>
        <begin position="179"/>
        <end position="196"/>
    </location>
</feature>
<feature type="transmembrane region" description="Helical" evidence="1">
    <location>
        <begin position="77"/>
        <end position="95"/>
    </location>
</feature>
<dbReference type="EMBL" id="JACSIT010000063">
    <property type="protein sequence ID" value="MBC6993325.1"/>
    <property type="molecule type" value="Genomic_DNA"/>
</dbReference>
<evidence type="ECO:0000313" key="3">
    <source>
        <dbReference type="Proteomes" id="UP000650081"/>
    </source>
</evidence>
<keyword evidence="1" id="KW-1133">Transmembrane helix</keyword>
<reference evidence="2" key="1">
    <citation type="submission" date="2020-08" db="EMBL/GenBank/DDBJ databases">
        <title>Lewinella bacteria from marine environments.</title>
        <authorList>
            <person name="Zhong Y."/>
        </authorList>
    </citation>
    <scope>NUCLEOTIDE SEQUENCE</scope>
    <source>
        <strain evidence="2">KCTC 42187</strain>
    </source>
</reference>
<feature type="transmembrane region" description="Helical" evidence="1">
    <location>
        <begin position="140"/>
        <end position="167"/>
    </location>
</feature>